<keyword evidence="3" id="KW-1185">Reference proteome</keyword>
<proteinExistence type="predicted"/>
<sequence>NKTSHEVSLCTTSRSLAILWLLAFHLLRFCPLHPEAYLWQLQLHYLSILRLICKHHGRSYFLRKKGRRHGGKARGGDQHRTDCDRHQGACSVGSGLRHRRRRDCGWHHHHVR</sequence>
<reference evidence="2" key="1">
    <citation type="submission" date="2022-08" db="EMBL/GenBank/DDBJ databases">
        <authorList>
            <person name="Gutierrez-Valencia J."/>
        </authorList>
    </citation>
    <scope>NUCLEOTIDE SEQUENCE</scope>
</reference>
<evidence type="ECO:0000313" key="2">
    <source>
        <dbReference type="EMBL" id="CAI0462976.1"/>
    </source>
</evidence>
<accession>A0AAV0NWQ6</accession>
<evidence type="ECO:0000313" key="1">
    <source>
        <dbReference type="EMBL" id="CAI0394329.1"/>
    </source>
</evidence>
<feature type="non-terminal residue" evidence="2">
    <location>
        <position position="1"/>
    </location>
</feature>
<dbReference type="EMBL" id="CAMGYJ010000003">
    <property type="protein sequence ID" value="CAI0394329.1"/>
    <property type="molecule type" value="Genomic_DNA"/>
</dbReference>
<dbReference type="AlphaFoldDB" id="A0AAV0NWQ6"/>
<protein>
    <recommendedName>
        <fullName evidence="4">Secreted protein</fullName>
    </recommendedName>
</protein>
<gene>
    <name evidence="2" type="ORF">LITE_LOCUS35582</name>
    <name evidence="1" type="ORF">LITE_LOCUS8286</name>
</gene>
<organism evidence="2 3">
    <name type="scientific">Linum tenue</name>
    <dbReference type="NCBI Taxonomy" id="586396"/>
    <lineage>
        <taxon>Eukaryota</taxon>
        <taxon>Viridiplantae</taxon>
        <taxon>Streptophyta</taxon>
        <taxon>Embryophyta</taxon>
        <taxon>Tracheophyta</taxon>
        <taxon>Spermatophyta</taxon>
        <taxon>Magnoliopsida</taxon>
        <taxon>eudicotyledons</taxon>
        <taxon>Gunneridae</taxon>
        <taxon>Pentapetalae</taxon>
        <taxon>rosids</taxon>
        <taxon>fabids</taxon>
        <taxon>Malpighiales</taxon>
        <taxon>Linaceae</taxon>
        <taxon>Linum</taxon>
    </lineage>
</organism>
<comment type="caution">
    <text evidence="2">The sequence shown here is derived from an EMBL/GenBank/DDBJ whole genome shotgun (WGS) entry which is preliminary data.</text>
</comment>
<dbReference type="Proteomes" id="UP001154282">
    <property type="component" value="Unassembled WGS sequence"/>
</dbReference>
<evidence type="ECO:0000313" key="3">
    <source>
        <dbReference type="Proteomes" id="UP001154282"/>
    </source>
</evidence>
<evidence type="ECO:0008006" key="4">
    <source>
        <dbReference type="Google" id="ProtNLM"/>
    </source>
</evidence>
<dbReference type="EMBL" id="CAMGYJ010000008">
    <property type="protein sequence ID" value="CAI0462976.1"/>
    <property type="molecule type" value="Genomic_DNA"/>
</dbReference>
<name>A0AAV0NWQ6_9ROSI</name>